<proteinExistence type="predicted"/>
<accession>A0ABY2HSV6</accession>
<dbReference type="Proteomes" id="UP000297429">
    <property type="component" value="Unassembled WGS sequence"/>
</dbReference>
<dbReference type="RefSeq" id="WP_134380366.1">
    <property type="nucleotide sequence ID" value="NZ_RCCK01000013.1"/>
</dbReference>
<reference evidence="1 2" key="1">
    <citation type="submission" date="2019-03" db="EMBL/GenBank/DDBJ databases">
        <authorList>
            <person name="He R.-H."/>
        </authorList>
    </citation>
    <scope>NUCLEOTIDE SEQUENCE [LARGE SCALE GENOMIC DNA]</scope>
    <source>
        <strain evidence="1 2">DSM 19624</strain>
    </source>
</reference>
<evidence type="ECO:0000313" key="1">
    <source>
        <dbReference type="EMBL" id="TFB32898.1"/>
    </source>
</evidence>
<protein>
    <recommendedName>
        <fullName evidence="3">Lipoprotein</fullName>
    </recommendedName>
</protein>
<name>A0ABY2HSV6_9SPHI</name>
<keyword evidence="2" id="KW-1185">Reference proteome</keyword>
<dbReference type="EMBL" id="SOPX01000001">
    <property type="protein sequence ID" value="TFB32898.1"/>
    <property type="molecule type" value="Genomic_DNA"/>
</dbReference>
<gene>
    <name evidence="1" type="ORF">E3V97_02330</name>
</gene>
<sequence>MKAKIFYIIILFLNISCRQNKDTMASNETTNTSFKVQWDQLKAEKDKKKEKNLVVKFIKLVQEKNYGIANPTYVNYNGKTAPLSNLFEDEKPDQLKSINIEILDRKGIAPNEKLGNWKPLDYKSALLFLQE</sequence>
<evidence type="ECO:0008006" key="3">
    <source>
        <dbReference type="Google" id="ProtNLM"/>
    </source>
</evidence>
<comment type="caution">
    <text evidence="1">The sequence shown here is derived from an EMBL/GenBank/DDBJ whole genome shotgun (WGS) entry which is preliminary data.</text>
</comment>
<organism evidence="1 2">
    <name type="scientific">Pedobacter alluvionis</name>
    <dbReference type="NCBI Taxonomy" id="475253"/>
    <lineage>
        <taxon>Bacteria</taxon>
        <taxon>Pseudomonadati</taxon>
        <taxon>Bacteroidota</taxon>
        <taxon>Sphingobacteriia</taxon>
        <taxon>Sphingobacteriales</taxon>
        <taxon>Sphingobacteriaceae</taxon>
        <taxon>Pedobacter</taxon>
    </lineage>
</organism>
<evidence type="ECO:0000313" key="2">
    <source>
        <dbReference type="Proteomes" id="UP000297429"/>
    </source>
</evidence>